<comment type="caution">
    <text evidence="1">The sequence shown here is derived from an EMBL/GenBank/DDBJ whole genome shotgun (WGS) entry which is preliminary data.</text>
</comment>
<dbReference type="Pfam" id="PF10216">
    <property type="entry name" value="ChpXY"/>
    <property type="match status" value="1"/>
</dbReference>
<proteinExistence type="predicted"/>
<evidence type="ECO:0000313" key="1">
    <source>
        <dbReference type="EMBL" id="NHC33126.1"/>
    </source>
</evidence>
<dbReference type="InterPro" id="IPR010220">
    <property type="entry name" value="CO2_hydration"/>
</dbReference>
<dbReference type="NCBIfam" id="TIGR01964">
    <property type="entry name" value="chpXY"/>
    <property type="match status" value="1"/>
</dbReference>
<dbReference type="AlphaFoldDB" id="A0A9X5E0B2"/>
<keyword evidence="2" id="KW-1185">Reference proteome</keyword>
<evidence type="ECO:0000313" key="2">
    <source>
        <dbReference type="Proteomes" id="UP000031532"/>
    </source>
</evidence>
<dbReference type="OrthoDB" id="502395at2"/>
<gene>
    <name evidence="1" type="ORF">QH73_0000350</name>
</gene>
<dbReference type="Proteomes" id="UP000031532">
    <property type="component" value="Unassembled WGS sequence"/>
</dbReference>
<name>A0A9X5E0B2_9CYAN</name>
<dbReference type="RefSeq" id="WP_039714790.1">
    <property type="nucleotide sequence ID" value="NZ_JTJC03000001.1"/>
</dbReference>
<dbReference type="EMBL" id="JTJC03000001">
    <property type="protein sequence ID" value="NHC33126.1"/>
    <property type="molecule type" value="Genomic_DNA"/>
</dbReference>
<sequence length="439" mass="51359">MVLAQEKSTAKLPPSKHEFADIIHRLEAGGAMLPDTPENLMQIIGIYKAYAVPMDFYWRDLLYIGERVFLEPLPFFKYFIPQEYLDLHNHYAGDDADLRIWRGPATAHPELLAFMEKGETRKMPRLLHHWFHDRINMEFAEECMRAMLWHGRDMGYGKFDAYLDSDEYKANADRAIKAYFKYNPAMLGLYKLFPEMFLEQCRQASYYANLGLFWEVMAPVFFEMSDIYDEGGFKGVPDAMNFLVNGIFAIAGRPIYHHVYIRGERYEIIPKSKGFTWLYEAALPYVEAVFYRTSPFRGTKSYNAQAGQIPTEQKDFHYGVLYADKFPVGTAGIPPTLLAQDMYHFLPQYLRDYYQQHCRGEDDILVQLGITFQRSMYCVTSAVIQALRTALLYPLDDPNPRHLQANREFFEKQINRFCRPEFGMKDAARLRQIQTADYR</sequence>
<accession>A0A9X5E0B2</accession>
<organism evidence="1 2">
    <name type="scientific">Scytonema millei VB511283</name>
    <dbReference type="NCBI Taxonomy" id="1245923"/>
    <lineage>
        <taxon>Bacteria</taxon>
        <taxon>Bacillati</taxon>
        <taxon>Cyanobacteriota</taxon>
        <taxon>Cyanophyceae</taxon>
        <taxon>Nostocales</taxon>
        <taxon>Scytonemataceae</taxon>
        <taxon>Scytonema</taxon>
    </lineage>
</organism>
<reference evidence="1 2" key="1">
    <citation type="journal article" date="2015" name="Genome Announc.">
        <title>Draft Genome Sequence of the Terrestrial Cyanobacterium Scytonema millei VB511283, Isolated from Eastern India.</title>
        <authorList>
            <person name="Sen D."/>
            <person name="Chandrababunaidu M.M."/>
            <person name="Singh D."/>
            <person name="Sanghi N."/>
            <person name="Ghorai A."/>
            <person name="Mishra G.P."/>
            <person name="Madduluri M."/>
            <person name="Adhikary S.P."/>
            <person name="Tripathy S."/>
        </authorList>
    </citation>
    <scope>NUCLEOTIDE SEQUENCE [LARGE SCALE GENOMIC DNA]</scope>
    <source>
        <strain evidence="1 2">VB511283</strain>
    </source>
</reference>
<protein>
    <submittedName>
        <fullName evidence="1">CO2 hydration protein</fullName>
    </submittedName>
</protein>